<evidence type="ECO:0000313" key="2">
    <source>
        <dbReference type="EMBL" id="CAG4885452.1"/>
    </source>
</evidence>
<dbReference type="AlphaFoldDB" id="A0A916J959"/>
<dbReference type="InterPro" id="IPR052045">
    <property type="entry name" value="Sulfur_Carrier/Prot_Modifier"/>
</dbReference>
<evidence type="ECO:0000313" key="1">
    <source>
        <dbReference type="EMBL" id="CAG4882130.1"/>
    </source>
</evidence>
<sequence>MNITVTLNLLGIPSLNVLQSDMALSIAEKTTIADLIMLIDERNPGFKQAICDEVGNISKQFVFFINGRNIGYLDGVKTAISPDDVVNVIPAIAGG</sequence>
<dbReference type="EMBL" id="CAJQUM010000002">
    <property type="protein sequence ID" value="CAG4885452.1"/>
    <property type="molecule type" value="Genomic_DNA"/>
</dbReference>
<reference evidence="2" key="1">
    <citation type="submission" date="2021-04" db="EMBL/GenBank/DDBJ databases">
        <authorList>
            <person name="Hornung B."/>
        </authorList>
    </citation>
    <scope>NUCLEOTIDE SEQUENCE</scope>
    <source>
        <strain evidence="2">G5G6</strain>
    </source>
</reference>
<comment type="caution">
    <text evidence="2">The sequence shown here is derived from an EMBL/GenBank/DDBJ whole genome shotgun (WGS) entry which is preliminary data.</text>
</comment>
<accession>A0A916J959</accession>
<dbReference type="InterPro" id="IPR003749">
    <property type="entry name" value="ThiS/MoaD-like"/>
</dbReference>
<keyword evidence="3" id="KW-1185">Reference proteome</keyword>
<dbReference type="InterPro" id="IPR016155">
    <property type="entry name" value="Mopterin_synth/thiamin_S_b"/>
</dbReference>
<name>A0A916J959_9PROT</name>
<dbReference type="EMBL" id="CAJQUM010000001">
    <property type="protein sequence ID" value="CAG4882130.1"/>
    <property type="molecule type" value="Genomic_DNA"/>
</dbReference>
<dbReference type="Gene3D" id="3.10.20.30">
    <property type="match status" value="1"/>
</dbReference>
<dbReference type="PANTHER" id="PTHR38031">
    <property type="entry name" value="SULFUR CARRIER PROTEIN SLR0821-RELATED"/>
    <property type="match status" value="1"/>
</dbReference>
<organism evidence="2 3">
    <name type="scientific">Georgfuchsia toluolica</name>
    <dbReference type="NCBI Taxonomy" id="424218"/>
    <lineage>
        <taxon>Bacteria</taxon>
        <taxon>Pseudomonadati</taxon>
        <taxon>Pseudomonadota</taxon>
        <taxon>Betaproteobacteria</taxon>
        <taxon>Nitrosomonadales</taxon>
        <taxon>Sterolibacteriaceae</taxon>
        <taxon>Georgfuchsia</taxon>
    </lineage>
</organism>
<evidence type="ECO:0000313" key="3">
    <source>
        <dbReference type="Proteomes" id="UP000742786"/>
    </source>
</evidence>
<protein>
    <submittedName>
        <fullName evidence="1">MoaD family protein</fullName>
    </submittedName>
</protein>
<proteinExistence type="predicted"/>
<gene>
    <name evidence="1" type="ORF">GTOL_10012</name>
    <name evidence="2" type="ORF">GTOL_20026</name>
</gene>
<dbReference type="SUPFAM" id="SSF54285">
    <property type="entry name" value="MoaD/ThiS"/>
    <property type="match status" value="1"/>
</dbReference>
<dbReference type="PANTHER" id="PTHR38031:SF1">
    <property type="entry name" value="SULFUR CARRIER PROTEIN CYSO"/>
    <property type="match status" value="1"/>
</dbReference>
<dbReference type="RefSeq" id="WP_220634235.1">
    <property type="nucleotide sequence ID" value="NZ_CAJQUM010000001.1"/>
</dbReference>
<dbReference type="Proteomes" id="UP000742786">
    <property type="component" value="Unassembled WGS sequence"/>
</dbReference>
<dbReference type="Pfam" id="PF02597">
    <property type="entry name" value="ThiS"/>
    <property type="match status" value="1"/>
</dbReference>
<dbReference type="InterPro" id="IPR012675">
    <property type="entry name" value="Beta-grasp_dom_sf"/>
</dbReference>